<dbReference type="EC" id="3.5.4.25" evidence="18"/>
<dbReference type="SUPFAM" id="SSF55821">
    <property type="entry name" value="YrdC/RibB"/>
    <property type="match status" value="1"/>
</dbReference>
<evidence type="ECO:0000256" key="6">
    <source>
        <dbReference type="ARBA" id="ARBA00008976"/>
    </source>
</evidence>
<evidence type="ECO:0000256" key="7">
    <source>
        <dbReference type="ARBA" id="ARBA00022619"/>
    </source>
</evidence>
<feature type="active site" description="Proton acceptor; for GTP cyclohydrolase activity" evidence="18">
    <location>
        <position position="331"/>
    </location>
</feature>
<evidence type="ECO:0000256" key="11">
    <source>
        <dbReference type="ARBA" id="ARBA00022833"/>
    </source>
</evidence>
<accession>A0ABU9E8Y2</accession>
<feature type="active site" description="Nucleophile; for GTP cyclohydrolase activity" evidence="18">
    <location>
        <position position="333"/>
    </location>
</feature>
<feature type="region of interest" description="GTP cyclohydrolase II" evidence="18">
    <location>
        <begin position="204"/>
        <end position="399"/>
    </location>
</feature>
<feature type="binding site" evidence="18">
    <location>
        <position position="166"/>
    </location>
    <ligand>
        <name>D-ribulose 5-phosphate</name>
        <dbReference type="ChEBI" id="CHEBI:58121"/>
    </ligand>
</feature>
<keyword evidence="10 18" id="KW-0378">Hydrolase</keyword>
<dbReference type="NCBIfam" id="NF006803">
    <property type="entry name" value="PRK09311.1"/>
    <property type="match status" value="1"/>
</dbReference>
<keyword evidence="12 18" id="KW-0460">Magnesium</keyword>
<evidence type="ECO:0000256" key="5">
    <source>
        <dbReference type="ARBA" id="ARBA00005520"/>
    </source>
</evidence>
<feature type="region of interest" description="DHBP synthase" evidence="18">
    <location>
        <begin position="1"/>
        <end position="203"/>
    </location>
</feature>
<keyword evidence="14 18" id="KW-0464">Manganese</keyword>
<evidence type="ECO:0000313" key="20">
    <source>
        <dbReference type="EMBL" id="MEK9501195.1"/>
    </source>
</evidence>
<comment type="cofactor">
    <cofactor evidence="18">
        <name>Mg(2+)</name>
        <dbReference type="ChEBI" id="CHEBI:18420"/>
    </cofactor>
    <cofactor evidence="18">
        <name>Mn(2+)</name>
        <dbReference type="ChEBI" id="CHEBI:29035"/>
    </cofactor>
    <text evidence="18">Binds 2 divalent metal cations per subunit. Magnesium or manganese.</text>
</comment>
<sequence length="399" mass="44086">MSFDSVEEALEDIRQGKMVIVADDEDRENEGDLVCAADAITPEIVNFMTRFGRGLICVALTGERADEMGLPPMTEYNTDPKGTAFTISVDADPRFGVTTGISAQDRAITIQRLVDPEARADDLRRPGHVFPLRAKPGGVLRRVGQTEAGVDLARLAGFSPAGVICEILKDDGTMARRPELEVFAKEHGLKFITVAQLVAYRLSNERLIERLAEAELPTRHGQFRVTAYRSMLDDREHLAVVKGDIRGRDDVLVRMHSECLTGDVFGSQRCDCGEQLDLALSRIAEEGQGAVIYLRQEGRGIGLGNKIRAYSLQDGGQDTVQANESLGFQPDLRDYGIGAQILLDLGLHKIRILTNNPRKIVGLDGYDLEITGREPLRVTPGEHNERYLETKRTRLGHIL</sequence>
<dbReference type="GO" id="GO:0003935">
    <property type="term" value="F:GTP cyclohydrolase II activity"/>
    <property type="evidence" value="ECO:0007669"/>
    <property type="project" value="UniProtKB-EC"/>
</dbReference>
<feature type="binding site" evidence="18">
    <location>
        <position position="354"/>
    </location>
    <ligand>
        <name>GTP</name>
        <dbReference type="ChEBI" id="CHEBI:37565"/>
    </ligand>
</feature>
<keyword evidence="21" id="KW-1185">Reference proteome</keyword>
<proteinExistence type="inferred from homology"/>
<comment type="pathway">
    <text evidence="4 18">Cofactor biosynthesis; riboflavin biosynthesis; 2-hydroxy-3-oxobutyl phosphate from D-ribulose 5-phosphate: step 1/1.</text>
</comment>
<comment type="catalytic activity">
    <reaction evidence="1 18">
        <text>D-ribulose 5-phosphate = (2S)-2-hydroxy-3-oxobutyl phosphate + formate + H(+)</text>
        <dbReference type="Rhea" id="RHEA:18457"/>
        <dbReference type="ChEBI" id="CHEBI:15378"/>
        <dbReference type="ChEBI" id="CHEBI:15740"/>
        <dbReference type="ChEBI" id="CHEBI:58121"/>
        <dbReference type="ChEBI" id="CHEBI:58830"/>
        <dbReference type="EC" id="4.1.99.12"/>
    </reaction>
</comment>
<evidence type="ECO:0000256" key="14">
    <source>
        <dbReference type="ARBA" id="ARBA00023211"/>
    </source>
</evidence>
<organism evidence="20 21">
    <name type="scientific">Gaopeijia maritima</name>
    <dbReference type="NCBI Taxonomy" id="3119007"/>
    <lineage>
        <taxon>Bacteria</taxon>
        <taxon>Pseudomonadati</taxon>
        <taxon>Gemmatimonadota</taxon>
        <taxon>Longimicrobiia</taxon>
        <taxon>Gaopeijiales</taxon>
        <taxon>Gaopeijiaceae</taxon>
        <taxon>Gaopeijia</taxon>
    </lineage>
</organism>
<evidence type="ECO:0000313" key="21">
    <source>
        <dbReference type="Proteomes" id="UP001484239"/>
    </source>
</evidence>
<comment type="function">
    <text evidence="18">Catalyzes the conversion of GTP to 2,5-diamino-6-ribosylamino-4(3H)-pyrimidinone 5'-phosphate (DARP), formate and pyrophosphate.</text>
</comment>
<dbReference type="EMBL" id="JBBHLI010000004">
    <property type="protein sequence ID" value="MEK9501195.1"/>
    <property type="molecule type" value="Genomic_DNA"/>
</dbReference>
<dbReference type="RefSeq" id="WP_405277323.1">
    <property type="nucleotide sequence ID" value="NZ_CP144380.1"/>
</dbReference>
<dbReference type="GO" id="GO:0008686">
    <property type="term" value="F:3,4-dihydroxy-2-butanone-4-phosphate synthase activity"/>
    <property type="evidence" value="ECO:0007669"/>
    <property type="project" value="UniProtKB-EC"/>
</dbReference>
<evidence type="ECO:0000256" key="10">
    <source>
        <dbReference type="ARBA" id="ARBA00022801"/>
    </source>
</evidence>
<keyword evidence="8 18" id="KW-0479">Metal-binding</keyword>
<feature type="binding site" evidence="18">
    <location>
        <position position="32"/>
    </location>
    <ligand>
        <name>D-ribulose 5-phosphate</name>
        <dbReference type="ChEBI" id="CHEBI:58121"/>
    </ligand>
</feature>
<dbReference type="InterPro" id="IPR017945">
    <property type="entry name" value="DHBP_synth_RibB-like_a/b_dom"/>
</dbReference>
<keyword evidence="13 18" id="KW-0342">GTP-binding</keyword>
<keyword evidence="16 18" id="KW-0511">Multifunctional enzyme</keyword>
<dbReference type="InterPro" id="IPR036144">
    <property type="entry name" value="RibA-like_sf"/>
</dbReference>
<feature type="site" description="Essential for DHBP synthase activity" evidence="18">
    <location>
        <position position="128"/>
    </location>
</feature>
<comment type="function">
    <text evidence="2 18">Catalyzes the conversion of D-ribulose 5-phosphate to formate and 3,4-dihydroxy-2-butanone 4-phosphate.</text>
</comment>
<gene>
    <name evidence="18" type="primary">ribBA</name>
    <name evidence="20" type="ORF">WI372_09410</name>
</gene>
<dbReference type="InterPro" id="IPR032677">
    <property type="entry name" value="GTP_cyclohydro_II"/>
</dbReference>
<dbReference type="PANTHER" id="PTHR21327:SF18">
    <property type="entry name" value="3,4-DIHYDROXY-2-BUTANONE 4-PHOSPHATE SYNTHASE"/>
    <property type="match status" value="1"/>
</dbReference>
<dbReference type="HAMAP" id="MF_00180">
    <property type="entry name" value="RibB"/>
    <property type="match status" value="1"/>
</dbReference>
<dbReference type="EC" id="4.1.99.12" evidence="18"/>
<dbReference type="Gene3D" id="3.40.50.10990">
    <property type="entry name" value="GTP cyclohydrolase II"/>
    <property type="match status" value="1"/>
</dbReference>
<dbReference type="HAMAP" id="MF_00179">
    <property type="entry name" value="RibA"/>
    <property type="match status" value="1"/>
</dbReference>
<protein>
    <recommendedName>
        <fullName evidence="18">Riboflavin biosynthesis protein RibBA</fullName>
    </recommendedName>
    <domain>
        <recommendedName>
            <fullName evidence="18">3,4-dihydroxy-2-butanone 4-phosphate synthase</fullName>
            <shortName evidence="18">DHBP synthase</shortName>
            <ecNumber evidence="18">4.1.99.12</ecNumber>
        </recommendedName>
    </domain>
    <domain>
        <recommendedName>
            <fullName evidence="18">GTP cyclohydrolase-2</fullName>
            <ecNumber evidence="18">3.5.4.25</ecNumber>
        </recommendedName>
        <alternativeName>
            <fullName evidence="18">GTP cyclohydrolase II</fullName>
        </alternativeName>
    </domain>
</protein>
<dbReference type="Pfam" id="PF00926">
    <property type="entry name" value="DHBP_synthase"/>
    <property type="match status" value="1"/>
</dbReference>
<dbReference type="SUPFAM" id="SSF142695">
    <property type="entry name" value="RibA-like"/>
    <property type="match status" value="1"/>
</dbReference>
<evidence type="ECO:0000256" key="8">
    <source>
        <dbReference type="ARBA" id="ARBA00022723"/>
    </source>
</evidence>
<dbReference type="InterPro" id="IPR000926">
    <property type="entry name" value="RibA"/>
</dbReference>
<feature type="binding site" evidence="18">
    <location>
        <position position="259"/>
    </location>
    <ligand>
        <name>Zn(2+)</name>
        <dbReference type="ChEBI" id="CHEBI:29105"/>
        <note>catalytic</note>
    </ligand>
</feature>
<evidence type="ECO:0000256" key="4">
    <source>
        <dbReference type="ARBA" id="ARBA00004904"/>
    </source>
</evidence>
<keyword evidence="7 18" id="KW-0686">Riboflavin biosynthesis</keyword>
<feature type="binding site" evidence="18">
    <location>
        <position position="28"/>
    </location>
    <ligand>
        <name>Mg(2+)</name>
        <dbReference type="ChEBI" id="CHEBI:18420"/>
        <label>2</label>
    </ligand>
</feature>
<reference evidence="20 21" key="1">
    <citation type="submission" date="2024-02" db="EMBL/GenBank/DDBJ databases">
        <title>A novel Gemmatimonadota bacterium.</title>
        <authorList>
            <person name="Du Z.-J."/>
            <person name="Ye Y.-Q."/>
        </authorList>
    </citation>
    <scope>NUCLEOTIDE SEQUENCE [LARGE SCALE GENOMIC DNA]</scope>
    <source>
        <strain evidence="20 21">DH-20</strain>
    </source>
</reference>
<comment type="similarity">
    <text evidence="5 18">In the N-terminal section; belongs to the DHBP synthase family.</text>
</comment>
<feature type="binding site" evidence="18">
    <location>
        <begin position="254"/>
        <end position="258"/>
    </location>
    <ligand>
        <name>GTP</name>
        <dbReference type="ChEBI" id="CHEBI:37565"/>
    </ligand>
</feature>
<feature type="binding site" evidence="18">
    <location>
        <position position="359"/>
    </location>
    <ligand>
        <name>GTP</name>
        <dbReference type="ChEBI" id="CHEBI:37565"/>
    </ligand>
</feature>
<dbReference type="PIRSF" id="PIRSF001259">
    <property type="entry name" value="RibA"/>
    <property type="match status" value="1"/>
</dbReference>
<dbReference type="Gene3D" id="3.90.870.10">
    <property type="entry name" value="DHBP synthase"/>
    <property type="match status" value="1"/>
</dbReference>
<feature type="binding site" evidence="18">
    <location>
        <position position="270"/>
    </location>
    <ligand>
        <name>Zn(2+)</name>
        <dbReference type="ChEBI" id="CHEBI:29105"/>
        <note>catalytic</note>
    </ligand>
</feature>
<evidence type="ECO:0000256" key="16">
    <source>
        <dbReference type="ARBA" id="ARBA00023268"/>
    </source>
</evidence>
<evidence type="ECO:0000256" key="2">
    <source>
        <dbReference type="ARBA" id="ARBA00002284"/>
    </source>
</evidence>
<feature type="binding site" evidence="18">
    <location>
        <begin position="297"/>
        <end position="299"/>
    </location>
    <ligand>
        <name>GTP</name>
        <dbReference type="ChEBI" id="CHEBI:37565"/>
    </ligand>
</feature>
<evidence type="ECO:0000256" key="9">
    <source>
        <dbReference type="ARBA" id="ARBA00022741"/>
    </source>
</evidence>
<comment type="similarity">
    <text evidence="6 18">In the C-terminal section; belongs to the GTP cyclohydrolase II family.</text>
</comment>
<dbReference type="NCBIfam" id="TIGR00505">
    <property type="entry name" value="ribA"/>
    <property type="match status" value="1"/>
</dbReference>
<name>A0ABU9E8Y2_9BACT</name>
<comment type="caution">
    <text evidence="20">The sequence shown here is derived from an EMBL/GenBank/DDBJ whole genome shotgun (WGS) entry which is preliminary data.</text>
</comment>
<evidence type="ECO:0000256" key="15">
    <source>
        <dbReference type="ARBA" id="ARBA00023239"/>
    </source>
</evidence>
<dbReference type="InterPro" id="IPR016299">
    <property type="entry name" value="Riboflavin_synth_RibBA"/>
</dbReference>
<evidence type="ECO:0000256" key="3">
    <source>
        <dbReference type="ARBA" id="ARBA00004853"/>
    </source>
</evidence>
<comment type="catalytic activity">
    <reaction evidence="17 18">
        <text>GTP + 4 H2O = 2,5-diamino-6-hydroxy-4-(5-phosphoribosylamino)-pyrimidine + formate + 2 phosphate + 3 H(+)</text>
        <dbReference type="Rhea" id="RHEA:23704"/>
        <dbReference type="ChEBI" id="CHEBI:15377"/>
        <dbReference type="ChEBI" id="CHEBI:15378"/>
        <dbReference type="ChEBI" id="CHEBI:15740"/>
        <dbReference type="ChEBI" id="CHEBI:37565"/>
        <dbReference type="ChEBI" id="CHEBI:43474"/>
        <dbReference type="ChEBI" id="CHEBI:58614"/>
        <dbReference type="EC" id="3.5.4.25"/>
    </reaction>
</comment>
<keyword evidence="9 18" id="KW-0547">Nucleotide-binding</keyword>
<evidence type="ECO:0000256" key="17">
    <source>
        <dbReference type="ARBA" id="ARBA00049295"/>
    </source>
</evidence>
<dbReference type="Pfam" id="PF00925">
    <property type="entry name" value="GTP_cyclohydro2"/>
    <property type="match status" value="1"/>
</dbReference>
<dbReference type="CDD" id="cd00641">
    <property type="entry name" value="GTP_cyclohydro2"/>
    <property type="match status" value="1"/>
</dbReference>
<keyword evidence="11 18" id="KW-0862">Zinc</keyword>
<comment type="cofactor">
    <cofactor evidence="18">
        <name>Zn(2+)</name>
        <dbReference type="ChEBI" id="CHEBI:29105"/>
    </cofactor>
    <text evidence="18">Binds 1 zinc ion per subunit.</text>
</comment>
<evidence type="ECO:0000256" key="12">
    <source>
        <dbReference type="ARBA" id="ARBA00022842"/>
    </source>
</evidence>
<evidence type="ECO:0000256" key="18">
    <source>
        <dbReference type="HAMAP-Rule" id="MF_01283"/>
    </source>
</evidence>
<dbReference type="HAMAP" id="MF_01283">
    <property type="entry name" value="RibBA"/>
    <property type="match status" value="1"/>
</dbReference>
<feature type="binding site" evidence="18">
    <location>
        <begin position="27"/>
        <end position="28"/>
    </location>
    <ligand>
        <name>D-ribulose 5-phosphate</name>
        <dbReference type="ChEBI" id="CHEBI:58121"/>
    </ligand>
</feature>
<dbReference type="PANTHER" id="PTHR21327">
    <property type="entry name" value="GTP CYCLOHYDROLASE II-RELATED"/>
    <property type="match status" value="1"/>
</dbReference>
<comment type="caution">
    <text evidence="18">Lacks conserved residue(s) required for the propagation of feature annotation.</text>
</comment>
<feature type="binding site" evidence="18">
    <location>
        <position position="28"/>
    </location>
    <ligand>
        <name>Mg(2+)</name>
        <dbReference type="ChEBI" id="CHEBI:18420"/>
        <label>1</label>
    </ligand>
</feature>
<dbReference type="NCBIfam" id="NF001591">
    <property type="entry name" value="PRK00393.1"/>
    <property type="match status" value="1"/>
</dbReference>
<evidence type="ECO:0000259" key="19">
    <source>
        <dbReference type="Pfam" id="PF00925"/>
    </source>
</evidence>
<dbReference type="InterPro" id="IPR000422">
    <property type="entry name" value="DHBP_synthase_RibB"/>
</dbReference>
<feature type="domain" description="GTP cyclohydrolase II" evidence="19">
    <location>
        <begin position="210"/>
        <end position="374"/>
    </location>
</feature>
<feature type="binding site" evidence="18">
    <location>
        <position position="275"/>
    </location>
    <ligand>
        <name>GTP</name>
        <dbReference type="ChEBI" id="CHEBI:37565"/>
    </ligand>
</feature>
<evidence type="ECO:0000256" key="1">
    <source>
        <dbReference type="ARBA" id="ARBA00000141"/>
    </source>
</evidence>
<dbReference type="NCBIfam" id="TIGR00506">
    <property type="entry name" value="ribB"/>
    <property type="match status" value="1"/>
</dbReference>
<keyword evidence="15 18" id="KW-0456">Lyase</keyword>
<feature type="binding site" evidence="18">
    <location>
        <position position="272"/>
    </location>
    <ligand>
        <name>Zn(2+)</name>
        <dbReference type="ChEBI" id="CHEBI:29105"/>
        <note>catalytic</note>
    </ligand>
</feature>
<comment type="pathway">
    <text evidence="3 18">Cofactor biosynthesis; riboflavin biosynthesis; 5-amino-6-(D-ribitylamino)uracil from GTP: step 1/4.</text>
</comment>
<feature type="binding site" evidence="18">
    <location>
        <position position="319"/>
    </location>
    <ligand>
        <name>GTP</name>
        <dbReference type="ChEBI" id="CHEBI:37565"/>
    </ligand>
</feature>
<dbReference type="Proteomes" id="UP001484239">
    <property type="component" value="Unassembled WGS sequence"/>
</dbReference>
<evidence type="ECO:0000256" key="13">
    <source>
        <dbReference type="ARBA" id="ARBA00023134"/>
    </source>
</evidence>
<feature type="site" description="Essential for DHBP synthase activity" evidence="18">
    <location>
        <position position="166"/>
    </location>
</feature>